<evidence type="ECO:0000259" key="3">
    <source>
        <dbReference type="Pfam" id="PF25222"/>
    </source>
</evidence>
<organism evidence="5 6">
    <name type="scientific">Candidatus Defluviicoccus seviourii</name>
    <dbReference type="NCBI Taxonomy" id="2565273"/>
    <lineage>
        <taxon>Bacteria</taxon>
        <taxon>Pseudomonadati</taxon>
        <taxon>Pseudomonadota</taxon>
        <taxon>Alphaproteobacteria</taxon>
        <taxon>Rhodospirillales</taxon>
        <taxon>Rhodospirillaceae</taxon>
        <taxon>Defluviicoccus</taxon>
    </lineage>
</organism>
<dbReference type="Pfam" id="PF25222">
    <property type="entry name" value="DUF7840"/>
    <property type="match status" value="1"/>
</dbReference>
<dbReference type="InterPro" id="IPR057165">
    <property type="entry name" value="DUF7843"/>
</dbReference>
<proteinExistence type="predicted"/>
<evidence type="ECO:0000259" key="2">
    <source>
        <dbReference type="Pfam" id="PF13387"/>
    </source>
</evidence>
<comment type="caution">
    <text evidence="5">The sequence shown here is derived from an EMBL/GenBank/DDBJ whole genome shotgun (WGS) entry which is preliminary data.</text>
</comment>
<dbReference type="EMBL" id="UXAT02000019">
    <property type="protein sequence ID" value="VUX46647.1"/>
    <property type="molecule type" value="Genomic_DNA"/>
</dbReference>
<feature type="signal peptide" evidence="1">
    <location>
        <begin position="1"/>
        <end position="31"/>
    </location>
</feature>
<feature type="chain" id="PRO_5024316541" evidence="1">
    <location>
        <begin position="32"/>
        <end position="649"/>
    </location>
</feature>
<name>A0A564WDR9_9PROT</name>
<evidence type="ECO:0000259" key="4">
    <source>
        <dbReference type="Pfam" id="PF25225"/>
    </source>
</evidence>
<feature type="domain" description="DUF7840" evidence="3">
    <location>
        <begin position="423"/>
        <end position="648"/>
    </location>
</feature>
<evidence type="ECO:0000313" key="6">
    <source>
        <dbReference type="Proteomes" id="UP000326641"/>
    </source>
</evidence>
<sequence>MTPGSFMSGWRLGAAAALAILAAQLSAAAAAAEAGSPYQAELATEAARRGLADTKEWRALVHYVPDPLGTGVTGLVDNAAFYNAAAGKTDPAAELDATLKAFFAPLPAEGADAHAQCRQPARYHWLKEELQFDPARLAEHPCPALAEWLADVDPGSMTLVFPAAYLNNPSSMFGHTLIRIDPPRRPADARLVSYTIHFAADHQGEEGVVFALKGLGGGYRGYFSMLPYYEKVTQYSDIENRDIWEYELTFTPDEIHRLLENLWELNQQPIDYYFFTTNCSFVLLSLINTARPSLELTARFPLYAVPVDTLRVLTEEPGLVRSAVFRPSARTRIGWLQAAMPADHQRLALALADGTLDPGAPEVTELAAIERARVLELAESVLRYRRDTGALSRTEMAPRAHRILMARAGIQLPSGSAVATQPPPRPDQGHLSARLAGGFGMTGTRPFSEIGFRAVYHDLLDPAAGFVDGAAIEFGSLRLRQYARGAPLVEEVTAIAIQSLSPRDEVFRPVSWRTAIGLKRLREDGDDAGDLVFGLEGGAGPAWRLGEGMIVSPQIAGALYGSGEWPRDRIAGLGPSVDLVWSVRPWWTLRARAEQQSVWGSERTSLLYRATLGQGFRLARNLSWRIEAGLRNDGDESFGEWSTALHWYF</sequence>
<dbReference type="InterPro" id="IPR025178">
    <property type="entry name" value="Lnb_N"/>
</dbReference>
<dbReference type="AlphaFoldDB" id="A0A564WDR9"/>
<protein>
    <submittedName>
        <fullName evidence="5">Uncharacterized protein</fullName>
    </submittedName>
</protein>
<dbReference type="Pfam" id="PF13387">
    <property type="entry name" value="Lnb_N"/>
    <property type="match status" value="1"/>
</dbReference>
<dbReference type="Pfam" id="PF25225">
    <property type="entry name" value="DUF7843"/>
    <property type="match status" value="1"/>
</dbReference>
<dbReference type="InterPro" id="IPR057162">
    <property type="entry name" value="DUF7840"/>
</dbReference>
<evidence type="ECO:0000313" key="5">
    <source>
        <dbReference type="EMBL" id="VUX46647.1"/>
    </source>
</evidence>
<reference evidence="5" key="1">
    <citation type="submission" date="2018-11" db="EMBL/GenBank/DDBJ databases">
        <authorList>
            <person name="Onetto C."/>
        </authorList>
    </citation>
    <scope>NUCLEOTIDE SEQUENCE [LARGE SCALE GENOMIC DNA]</scope>
</reference>
<keyword evidence="1" id="KW-0732">Signal</keyword>
<keyword evidence="6" id="KW-1185">Reference proteome</keyword>
<feature type="domain" description="Lnb N-terminal periplasmic" evidence="2">
    <location>
        <begin position="146"/>
        <end position="315"/>
    </location>
</feature>
<evidence type="ECO:0000256" key="1">
    <source>
        <dbReference type="SAM" id="SignalP"/>
    </source>
</evidence>
<dbReference type="Proteomes" id="UP000326641">
    <property type="component" value="Unassembled WGS sequence"/>
</dbReference>
<accession>A0A564WDR9</accession>
<feature type="domain" description="DUF7843" evidence="4">
    <location>
        <begin position="50"/>
        <end position="128"/>
    </location>
</feature>
<gene>
    <name evidence="5" type="ORF">DF3PA_260013</name>
</gene>